<evidence type="ECO:0000256" key="3">
    <source>
        <dbReference type="RuleBase" id="RU362042"/>
    </source>
</evidence>
<dbReference type="InterPro" id="IPR036286">
    <property type="entry name" value="LexA/Signal_pep-like_sf"/>
</dbReference>
<sequence>MNEAVATPGGLRKRNALLAAIGAWFVAPVAFAYVQRIGWGIAFALAPPMSMMIAGRTGLAFVPGAYPILSVLPILVVIAAIVAAVVFARRVPEGATPRWYNRWYHYLWMGALTLVVTGYLAANRGAVFGAEPYRIPSTSMEPTIAFGDFIVADYRANTMAEIHRGDIVIFVPKAHPDQRWQKRVVGLPGESIVARDHRVSIDGKALDEPWQTVRDGVSYPGDFESVTLGPDEYYLMGDNRPNSEDSRYTGPVKRNALLAKVRTIWLHYSPEHGIDTSRIGLKVDAPAR</sequence>
<dbReference type="NCBIfam" id="TIGR02227">
    <property type="entry name" value="sigpep_I_bact"/>
    <property type="match status" value="1"/>
</dbReference>
<dbReference type="PRINTS" id="PR00727">
    <property type="entry name" value="LEADERPTASE"/>
</dbReference>
<evidence type="ECO:0000256" key="1">
    <source>
        <dbReference type="ARBA" id="ARBA00009370"/>
    </source>
</evidence>
<dbReference type="RefSeq" id="WP_230528117.1">
    <property type="nucleotide sequence ID" value="NZ_JAJGAK010000004.1"/>
</dbReference>
<dbReference type="Pfam" id="PF10502">
    <property type="entry name" value="Peptidase_S26"/>
    <property type="match status" value="1"/>
</dbReference>
<proteinExistence type="inferred from homology"/>
<dbReference type="Gene3D" id="2.10.109.10">
    <property type="entry name" value="Umud Fragment, subunit A"/>
    <property type="match status" value="1"/>
</dbReference>
<dbReference type="GO" id="GO:0009003">
    <property type="term" value="F:signal peptidase activity"/>
    <property type="evidence" value="ECO:0007669"/>
    <property type="project" value="UniProtKB-EC"/>
</dbReference>
<dbReference type="EMBL" id="JAJGAK010000004">
    <property type="protein sequence ID" value="MCC8364324.1"/>
    <property type="molecule type" value="Genomic_DNA"/>
</dbReference>
<dbReference type="SUPFAM" id="SSF51306">
    <property type="entry name" value="LexA/Signal peptidase"/>
    <property type="match status" value="1"/>
</dbReference>
<feature type="transmembrane region" description="Helical" evidence="3">
    <location>
        <begin position="68"/>
        <end position="91"/>
    </location>
</feature>
<keyword evidence="3" id="KW-0472">Membrane</keyword>
<accession>A0ABS8JL27</accession>
<evidence type="ECO:0000259" key="4">
    <source>
        <dbReference type="Pfam" id="PF10502"/>
    </source>
</evidence>
<reference evidence="5" key="1">
    <citation type="submission" date="2021-10" db="EMBL/GenBank/DDBJ databases">
        <authorList>
            <person name="Lyu M."/>
            <person name="Wang X."/>
            <person name="Meng X."/>
            <person name="Xu K."/>
        </authorList>
    </citation>
    <scope>NUCLEOTIDE SEQUENCE</scope>
    <source>
        <strain evidence="5">A6</strain>
    </source>
</reference>
<dbReference type="EC" id="3.4.21.89" evidence="3"/>
<gene>
    <name evidence="5" type="primary">lepB</name>
    <name evidence="5" type="ORF">LK996_14715</name>
</gene>
<keyword evidence="6" id="KW-1185">Reference proteome</keyword>
<evidence type="ECO:0000313" key="6">
    <source>
        <dbReference type="Proteomes" id="UP001165293"/>
    </source>
</evidence>
<comment type="caution">
    <text evidence="5">The sequence shown here is derived from an EMBL/GenBank/DDBJ whole genome shotgun (WGS) entry which is preliminary data.</text>
</comment>
<dbReference type="PANTHER" id="PTHR43390">
    <property type="entry name" value="SIGNAL PEPTIDASE I"/>
    <property type="match status" value="1"/>
</dbReference>
<dbReference type="CDD" id="cd06530">
    <property type="entry name" value="S26_SPase_I"/>
    <property type="match status" value="1"/>
</dbReference>
<keyword evidence="3" id="KW-1133">Transmembrane helix</keyword>
<protein>
    <recommendedName>
        <fullName evidence="2 3">Signal peptidase I</fullName>
        <ecNumber evidence="3">3.4.21.89</ecNumber>
    </recommendedName>
</protein>
<feature type="transmembrane region" description="Helical" evidence="3">
    <location>
        <begin position="103"/>
        <end position="122"/>
    </location>
</feature>
<dbReference type="PANTHER" id="PTHR43390:SF1">
    <property type="entry name" value="CHLOROPLAST PROCESSING PEPTIDASE"/>
    <property type="match status" value="1"/>
</dbReference>
<keyword evidence="3" id="KW-0645">Protease</keyword>
<dbReference type="InterPro" id="IPR019533">
    <property type="entry name" value="Peptidase_S26"/>
</dbReference>
<comment type="catalytic activity">
    <reaction evidence="3">
        <text>Cleavage of hydrophobic, N-terminal signal or leader sequences from secreted and periplasmic proteins.</text>
        <dbReference type="EC" id="3.4.21.89"/>
    </reaction>
</comment>
<feature type="transmembrane region" description="Helical" evidence="3">
    <location>
        <begin position="16"/>
        <end position="34"/>
    </location>
</feature>
<feature type="domain" description="Peptidase S26" evidence="4">
    <location>
        <begin position="114"/>
        <end position="265"/>
    </location>
</feature>
<evidence type="ECO:0000313" key="5">
    <source>
        <dbReference type="EMBL" id="MCC8364324.1"/>
    </source>
</evidence>
<organism evidence="5 6">
    <name type="scientific">Noviluteimonas lactosilytica</name>
    <dbReference type="NCBI Taxonomy" id="2888523"/>
    <lineage>
        <taxon>Bacteria</taxon>
        <taxon>Pseudomonadati</taxon>
        <taxon>Pseudomonadota</taxon>
        <taxon>Gammaproteobacteria</taxon>
        <taxon>Lysobacterales</taxon>
        <taxon>Lysobacteraceae</taxon>
        <taxon>Noviluteimonas</taxon>
    </lineage>
</organism>
<comment type="subcellular location">
    <subcellularLocation>
        <location evidence="3">Membrane</location>
        <topology evidence="3">Multi-pass membrane protein</topology>
    </subcellularLocation>
</comment>
<keyword evidence="3" id="KW-0812">Transmembrane</keyword>
<dbReference type="InterPro" id="IPR000223">
    <property type="entry name" value="Pept_S26A_signal_pept_1"/>
</dbReference>
<keyword evidence="3 5" id="KW-0378">Hydrolase</keyword>
<comment type="similarity">
    <text evidence="1 3">Belongs to the peptidase S26 family.</text>
</comment>
<dbReference type="Proteomes" id="UP001165293">
    <property type="component" value="Unassembled WGS sequence"/>
</dbReference>
<name>A0ABS8JL27_9GAMM</name>
<evidence type="ECO:0000256" key="2">
    <source>
        <dbReference type="ARBA" id="ARBA00019232"/>
    </source>
</evidence>